<dbReference type="InterPro" id="IPR053151">
    <property type="entry name" value="RNase_H-like"/>
</dbReference>
<gene>
    <name evidence="2" type="ORF">ACFS5P_13765</name>
</gene>
<dbReference type="InterPro" id="IPR036397">
    <property type="entry name" value="RNaseH_sf"/>
</dbReference>
<dbReference type="Pfam" id="PF13456">
    <property type="entry name" value="RVT_3"/>
    <property type="match status" value="1"/>
</dbReference>
<dbReference type="PANTHER" id="PTHR47723:SF19">
    <property type="entry name" value="POLYNUCLEOTIDYL TRANSFERASE, RIBONUCLEASE H-LIKE SUPERFAMILY PROTEIN"/>
    <property type="match status" value="1"/>
</dbReference>
<dbReference type="EMBL" id="JBHUPG010000027">
    <property type="protein sequence ID" value="MFD2912948.1"/>
    <property type="molecule type" value="Genomic_DNA"/>
</dbReference>
<comment type="caution">
    <text evidence="2">The sequence shown here is derived from an EMBL/GenBank/DDBJ whole genome shotgun (WGS) entry which is preliminary data.</text>
</comment>
<dbReference type="NCBIfam" id="NF005822">
    <property type="entry name" value="PRK07708.1"/>
    <property type="match status" value="1"/>
</dbReference>
<dbReference type="Gene3D" id="3.30.420.10">
    <property type="entry name" value="Ribonuclease H-like superfamily/Ribonuclease H"/>
    <property type="match status" value="1"/>
</dbReference>
<evidence type="ECO:0000259" key="1">
    <source>
        <dbReference type="PROSITE" id="PS50879"/>
    </source>
</evidence>
<dbReference type="InterPro" id="IPR012337">
    <property type="entry name" value="RNaseH-like_sf"/>
</dbReference>
<dbReference type="InterPro" id="IPR002156">
    <property type="entry name" value="RNaseH_domain"/>
</dbReference>
<proteinExistence type="predicted"/>
<dbReference type="PROSITE" id="PS50879">
    <property type="entry name" value="RNASE_H_1"/>
    <property type="match status" value="1"/>
</dbReference>
<dbReference type="RefSeq" id="WP_204727648.1">
    <property type="nucleotide sequence ID" value="NZ_JAFBDK010000001.1"/>
</dbReference>
<dbReference type="PANTHER" id="PTHR47723">
    <property type="entry name" value="OS05G0353850 PROTEIN"/>
    <property type="match status" value="1"/>
</dbReference>
<reference evidence="3" key="1">
    <citation type="journal article" date="2019" name="Int. J. Syst. Evol. Microbiol.">
        <title>The Global Catalogue of Microorganisms (GCM) 10K type strain sequencing project: providing services to taxonomists for standard genome sequencing and annotation.</title>
        <authorList>
            <consortium name="The Broad Institute Genomics Platform"/>
            <consortium name="The Broad Institute Genome Sequencing Center for Infectious Disease"/>
            <person name="Wu L."/>
            <person name="Ma J."/>
        </authorList>
    </citation>
    <scope>NUCLEOTIDE SEQUENCE [LARGE SCALE GENOMIC DNA]</scope>
    <source>
        <strain evidence="3">KCTC 13528</strain>
    </source>
</reference>
<dbReference type="CDD" id="cd09279">
    <property type="entry name" value="RNase_HI_like"/>
    <property type="match status" value="1"/>
</dbReference>
<dbReference type="Proteomes" id="UP001597561">
    <property type="component" value="Unassembled WGS sequence"/>
</dbReference>
<sequence length="222" mass="25367">MNIFFKAKYQHPSGTYITFQSSWLNEQSAPLFITDFEKTGRFHDISIHDDLGQEWNVKEFKKLMTKTEGEAKNINVLFDASFDKSTRETGLGWIITYDRNGESVTEKSNRFVSGVLTNNEAEYMALYYALEHAINVANGHIQQITCSGDALTVINQLNGEWPSYDENLNKWADRVEKLAADKKMPIVLKHITRSINKGAHKLADQARSNVNIKSQSRTDRDE</sequence>
<accession>A0ABW5ZLN3</accession>
<dbReference type="SUPFAM" id="SSF53098">
    <property type="entry name" value="Ribonuclease H-like"/>
    <property type="match status" value="1"/>
</dbReference>
<protein>
    <submittedName>
        <fullName evidence="2">Reverse transcriptase-like protein</fullName>
    </submittedName>
</protein>
<evidence type="ECO:0000313" key="3">
    <source>
        <dbReference type="Proteomes" id="UP001597561"/>
    </source>
</evidence>
<name>A0ABW5ZLN3_9BACL</name>
<feature type="domain" description="RNase H type-1" evidence="1">
    <location>
        <begin position="70"/>
        <end position="212"/>
    </location>
</feature>
<keyword evidence="3" id="KW-1185">Reference proteome</keyword>
<organism evidence="2 3">
    <name type="scientific">Jeotgalibacillus terrae</name>
    <dbReference type="NCBI Taxonomy" id="587735"/>
    <lineage>
        <taxon>Bacteria</taxon>
        <taxon>Bacillati</taxon>
        <taxon>Bacillota</taxon>
        <taxon>Bacilli</taxon>
        <taxon>Bacillales</taxon>
        <taxon>Caryophanaceae</taxon>
        <taxon>Jeotgalibacillus</taxon>
    </lineage>
</organism>
<evidence type="ECO:0000313" key="2">
    <source>
        <dbReference type="EMBL" id="MFD2912948.1"/>
    </source>
</evidence>